<evidence type="ECO:0000259" key="7">
    <source>
        <dbReference type="Pfam" id="PF00482"/>
    </source>
</evidence>
<dbReference type="Pfam" id="PF00482">
    <property type="entry name" value="T2SSF"/>
    <property type="match status" value="1"/>
</dbReference>
<gene>
    <name evidence="8" type="ORF">Poly59_29550</name>
</gene>
<dbReference type="Gene3D" id="1.20.81.30">
    <property type="entry name" value="Type II secretion system (T2SS), domain F"/>
    <property type="match status" value="1"/>
</dbReference>
<feature type="transmembrane region" description="Helical" evidence="6">
    <location>
        <begin position="108"/>
        <end position="133"/>
    </location>
</feature>
<evidence type="ECO:0000313" key="8">
    <source>
        <dbReference type="EMBL" id="TWU51363.1"/>
    </source>
</evidence>
<feature type="domain" description="Type II secretion system protein GspF" evidence="7">
    <location>
        <begin position="13"/>
        <end position="124"/>
    </location>
</feature>
<feature type="transmembrane region" description="Helical" evidence="6">
    <location>
        <begin position="298"/>
        <end position="320"/>
    </location>
</feature>
<name>A0A5C6ENN4_9BACT</name>
<feature type="transmembrane region" description="Helical" evidence="6">
    <location>
        <begin position="153"/>
        <end position="175"/>
    </location>
</feature>
<keyword evidence="5 6" id="KW-0472">Membrane</keyword>
<dbReference type="RefSeq" id="WP_146534740.1">
    <property type="nucleotide sequence ID" value="NZ_SJPX01000003.1"/>
</dbReference>
<evidence type="ECO:0000313" key="9">
    <source>
        <dbReference type="Proteomes" id="UP000317977"/>
    </source>
</evidence>
<dbReference type="GO" id="GO:0005886">
    <property type="term" value="C:plasma membrane"/>
    <property type="evidence" value="ECO:0007669"/>
    <property type="project" value="UniProtKB-SubCell"/>
</dbReference>
<keyword evidence="9" id="KW-1185">Reference proteome</keyword>
<comment type="subcellular location">
    <subcellularLocation>
        <location evidence="1">Cell membrane</location>
        <topology evidence="1">Multi-pass membrane protein</topology>
    </subcellularLocation>
</comment>
<dbReference type="InterPro" id="IPR018076">
    <property type="entry name" value="T2SS_GspF_dom"/>
</dbReference>
<dbReference type="OrthoDB" id="273115at2"/>
<dbReference type="InterPro" id="IPR042094">
    <property type="entry name" value="T2SS_GspF_sf"/>
</dbReference>
<dbReference type="Proteomes" id="UP000317977">
    <property type="component" value="Unassembled WGS sequence"/>
</dbReference>
<sequence>MVKLSDRQFAGLIDEIACALASELPVEAAMRRLQKRRMGRVGTAAGRIADRLERGQSIEDAVGEVASPMTAQVSAAIEASGRGGDVRMVSRLAQQLRRRDRFAGATRIAYFYPLLLAVIAYVTTIKVVVPLVLKNEGRDFQWSPWLVAMCGWLNQNVWMVPIVAGLLGLLIWGALRARNALPRHSRLSLFFYSLADQIMNDVPEEEAIQRAAKLSGDAALQSIKHPSLSASAIAKLIGQSSELADIDGDELALSFSLNDSASSSTALREPSILVARLYYLGARHAESSRRRAYFWSQLMPRVAMVVVGCGFVFTYAWWVIGPVYREVAQW</sequence>
<evidence type="ECO:0000256" key="3">
    <source>
        <dbReference type="ARBA" id="ARBA00022692"/>
    </source>
</evidence>
<evidence type="ECO:0000256" key="5">
    <source>
        <dbReference type="ARBA" id="ARBA00023136"/>
    </source>
</evidence>
<comment type="caution">
    <text evidence="8">The sequence shown here is derived from an EMBL/GenBank/DDBJ whole genome shotgun (WGS) entry which is preliminary data.</text>
</comment>
<dbReference type="AlphaFoldDB" id="A0A5C6ENN4"/>
<protein>
    <submittedName>
        <fullName evidence="8">Bacterial type II secretion system protein F domain protein</fullName>
    </submittedName>
</protein>
<accession>A0A5C6ENN4</accession>
<dbReference type="EMBL" id="SJPX01000003">
    <property type="protein sequence ID" value="TWU51363.1"/>
    <property type="molecule type" value="Genomic_DNA"/>
</dbReference>
<keyword evidence="4 6" id="KW-1133">Transmembrane helix</keyword>
<reference evidence="8 9" key="1">
    <citation type="submission" date="2019-02" db="EMBL/GenBank/DDBJ databases">
        <title>Deep-cultivation of Planctomycetes and their phenomic and genomic characterization uncovers novel biology.</title>
        <authorList>
            <person name="Wiegand S."/>
            <person name="Jogler M."/>
            <person name="Boedeker C."/>
            <person name="Pinto D."/>
            <person name="Vollmers J."/>
            <person name="Rivas-Marin E."/>
            <person name="Kohn T."/>
            <person name="Peeters S.H."/>
            <person name="Heuer A."/>
            <person name="Rast P."/>
            <person name="Oberbeckmann S."/>
            <person name="Bunk B."/>
            <person name="Jeske O."/>
            <person name="Meyerdierks A."/>
            <person name="Storesund J.E."/>
            <person name="Kallscheuer N."/>
            <person name="Luecker S."/>
            <person name="Lage O.M."/>
            <person name="Pohl T."/>
            <person name="Merkel B.J."/>
            <person name="Hornburger P."/>
            <person name="Mueller R.-W."/>
            <person name="Bruemmer F."/>
            <person name="Labrenz M."/>
            <person name="Spormann A.M."/>
            <person name="Op Den Camp H."/>
            <person name="Overmann J."/>
            <person name="Amann R."/>
            <person name="Jetten M.S.M."/>
            <person name="Mascher T."/>
            <person name="Medema M.H."/>
            <person name="Devos D.P."/>
            <person name="Kaster A.-K."/>
            <person name="Ovreas L."/>
            <person name="Rohde M."/>
            <person name="Galperin M.Y."/>
            <person name="Jogler C."/>
        </authorList>
    </citation>
    <scope>NUCLEOTIDE SEQUENCE [LARGE SCALE GENOMIC DNA]</scope>
    <source>
        <strain evidence="8 9">Poly59</strain>
    </source>
</reference>
<proteinExistence type="predicted"/>
<keyword evidence="3 6" id="KW-0812">Transmembrane</keyword>
<evidence type="ECO:0000256" key="2">
    <source>
        <dbReference type="ARBA" id="ARBA00022475"/>
    </source>
</evidence>
<organism evidence="8 9">
    <name type="scientific">Rubripirellula reticaptiva</name>
    <dbReference type="NCBI Taxonomy" id="2528013"/>
    <lineage>
        <taxon>Bacteria</taxon>
        <taxon>Pseudomonadati</taxon>
        <taxon>Planctomycetota</taxon>
        <taxon>Planctomycetia</taxon>
        <taxon>Pirellulales</taxon>
        <taxon>Pirellulaceae</taxon>
        <taxon>Rubripirellula</taxon>
    </lineage>
</organism>
<evidence type="ECO:0000256" key="1">
    <source>
        <dbReference type="ARBA" id="ARBA00004651"/>
    </source>
</evidence>
<evidence type="ECO:0000256" key="6">
    <source>
        <dbReference type="SAM" id="Phobius"/>
    </source>
</evidence>
<keyword evidence="2" id="KW-1003">Cell membrane</keyword>
<evidence type="ECO:0000256" key="4">
    <source>
        <dbReference type="ARBA" id="ARBA00022989"/>
    </source>
</evidence>